<comment type="similarity">
    <text evidence="1">Belongs to the 'GDXG' lipolytic enzyme family.</text>
</comment>
<evidence type="ECO:0000259" key="2">
    <source>
        <dbReference type="Pfam" id="PF07859"/>
    </source>
</evidence>
<sequence length="144" mass="16052">MEKVPLMFRMLLRVQSAALNVSSPAQSDDDSDNLTGLPLLVYYHGGGFAFLSASSMPFVDHSRRLARDLRVVVVSVNYCLSPEHPYPIPYEDGFDAFSTVWALITPMFFRRKLILIGVFSPVIVPAETWPTTLQSEPAAMISRS</sequence>
<dbReference type="InterPro" id="IPR050466">
    <property type="entry name" value="Carboxylest/Gibb_receptor"/>
</dbReference>
<dbReference type="Pfam" id="PF07859">
    <property type="entry name" value="Abhydrolase_3"/>
    <property type="match status" value="1"/>
</dbReference>
<dbReference type="SUPFAM" id="SSF53474">
    <property type="entry name" value="alpha/beta-Hydrolases"/>
    <property type="match status" value="1"/>
</dbReference>
<keyword evidence="4" id="KW-1185">Reference proteome</keyword>
<proteinExistence type="inferred from homology"/>
<name>A0ABP0Y0E5_9ROSI</name>
<gene>
    <name evidence="3" type="ORF">CITCOLO1_LOCUS5644</name>
</gene>
<dbReference type="EMBL" id="OZ021745">
    <property type="protein sequence ID" value="CAK9313906.1"/>
    <property type="molecule type" value="Genomic_DNA"/>
</dbReference>
<evidence type="ECO:0000313" key="4">
    <source>
        <dbReference type="Proteomes" id="UP001642487"/>
    </source>
</evidence>
<organism evidence="3 4">
    <name type="scientific">Citrullus colocynthis</name>
    <name type="common">colocynth</name>
    <dbReference type="NCBI Taxonomy" id="252529"/>
    <lineage>
        <taxon>Eukaryota</taxon>
        <taxon>Viridiplantae</taxon>
        <taxon>Streptophyta</taxon>
        <taxon>Embryophyta</taxon>
        <taxon>Tracheophyta</taxon>
        <taxon>Spermatophyta</taxon>
        <taxon>Magnoliopsida</taxon>
        <taxon>eudicotyledons</taxon>
        <taxon>Gunneridae</taxon>
        <taxon>Pentapetalae</taxon>
        <taxon>rosids</taxon>
        <taxon>fabids</taxon>
        <taxon>Cucurbitales</taxon>
        <taxon>Cucurbitaceae</taxon>
        <taxon>Benincaseae</taxon>
        <taxon>Citrullus</taxon>
    </lineage>
</organism>
<dbReference type="Gene3D" id="3.40.50.1820">
    <property type="entry name" value="alpha/beta hydrolase"/>
    <property type="match status" value="1"/>
</dbReference>
<accession>A0ABP0Y0E5</accession>
<dbReference type="Proteomes" id="UP001642487">
    <property type="component" value="Chromosome 11"/>
</dbReference>
<evidence type="ECO:0000256" key="1">
    <source>
        <dbReference type="ARBA" id="ARBA00010515"/>
    </source>
</evidence>
<dbReference type="InterPro" id="IPR029058">
    <property type="entry name" value="AB_hydrolase_fold"/>
</dbReference>
<evidence type="ECO:0000313" key="3">
    <source>
        <dbReference type="EMBL" id="CAK9313906.1"/>
    </source>
</evidence>
<reference evidence="3 4" key="1">
    <citation type="submission" date="2024-03" db="EMBL/GenBank/DDBJ databases">
        <authorList>
            <person name="Gkanogiannis A."/>
            <person name="Becerra Lopez-Lavalle L."/>
        </authorList>
    </citation>
    <scope>NUCLEOTIDE SEQUENCE [LARGE SCALE GENOMIC DNA]</scope>
</reference>
<feature type="domain" description="Alpha/beta hydrolase fold-3" evidence="2">
    <location>
        <begin position="40"/>
        <end position="102"/>
    </location>
</feature>
<dbReference type="PANTHER" id="PTHR23024:SF434">
    <property type="entry name" value="ALPHA_BETA HYDROLASE FOLD-3 DOMAIN-CONTAINING PROTEIN"/>
    <property type="match status" value="1"/>
</dbReference>
<protein>
    <recommendedName>
        <fullName evidence="2">Alpha/beta hydrolase fold-3 domain-containing protein</fullName>
    </recommendedName>
</protein>
<dbReference type="InterPro" id="IPR013094">
    <property type="entry name" value="AB_hydrolase_3"/>
</dbReference>
<dbReference type="PANTHER" id="PTHR23024">
    <property type="entry name" value="ARYLACETAMIDE DEACETYLASE"/>
    <property type="match status" value="1"/>
</dbReference>